<evidence type="ECO:0000256" key="1">
    <source>
        <dbReference type="SAM" id="Coils"/>
    </source>
</evidence>
<reference evidence="3" key="1">
    <citation type="submission" date="2016-10" db="EMBL/GenBank/DDBJ databases">
        <authorList>
            <person name="Varghese N."/>
            <person name="Submissions S."/>
        </authorList>
    </citation>
    <scope>NUCLEOTIDE SEQUENCE [LARGE SCALE GENOMIC DNA]</scope>
    <source>
        <strain evidence="3">DSM 24729</strain>
    </source>
</reference>
<evidence type="ECO:0000313" key="3">
    <source>
        <dbReference type="Proteomes" id="UP000182114"/>
    </source>
</evidence>
<feature type="coiled-coil region" evidence="1">
    <location>
        <begin position="7"/>
        <end position="62"/>
    </location>
</feature>
<dbReference type="eggNOG" id="ENOG50330X7">
    <property type="taxonomic scope" value="Bacteria"/>
</dbReference>
<dbReference type="AlphaFoldDB" id="A0A1G7IIY4"/>
<sequence>MHCYLHMSELVDIVDSLENKISKLLHKLELLQQENIKLQEEVANVENEKIDANNTLVVWEEKYNSLKLANSMLGSNTNKTEAKLKINTLIRELDHCIAQLSE</sequence>
<name>A0A1G7IIY4_9FLAO</name>
<proteinExistence type="predicted"/>
<protein>
    <recommendedName>
        <fullName evidence="4">Cell division protein ZapB</fullName>
    </recommendedName>
</protein>
<keyword evidence="1" id="KW-0175">Coiled coil</keyword>
<gene>
    <name evidence="2" type="ORF">SAMN04487992_107279</name>
</gene>
<evidence type="ECO:0008006" key="4">
    <source>
        <dbReference type="Google" id="ProtNLM"/>
    </source>
</evidence>
<keyword evidence="3" id="KW-1185">Reference proteome</keyword>
<accession>A0A1G7IIY4</accession>
<evidence type="ECO:0000313" key="2">
    <source>
        <dbReference type="EMBL" id="SDF12681.1"/>
    </source>
</evidence>
<organism evidence="2 3">
    <name type="scientific">Cellulophaga baltica</name>
    <dbReference type="NCBI Taxonomy" id="76594"/>
    <lineage>
        <taxon>Bacteria</taxon>
        <taxon>Pseudomonadati</taxon>
        <taxon>Bacteroidota</taxon>
        <taxon>Flavobacteriia</taxon>
        <taxon>Flavobacteriales</taxon>
        <taxon>Flavobacteriaceae</taxon>
        <taxon>Cellulophaga</taxon>
    </lineage>
</organism>
<dbReference type="EMBL" id="FNBD01000007">
    <property type="protein sequence ID" value="SDF12681.1"/>
    <property type="molecule type" value="Genomic_DNA"/>
</dbReference>
<dbReference type="Proteomes" id="UP000182114">
    <property type="component" value="Unassembled WGS sequence"/>
</dbReference>